<dbReference type="Gene3D" id="3.50.50.60">
    <property type="entry name" value="FAD/NAD(P)-binding domain"/>
    <property type="match status" value="1"/>
</dbReference>
<evidence type="ECO:0000256" key="6">
    <source>
        <dbReference type="ARBA" id="ARBA00012402"/>
    </source>
</evidence>
<evidence type="ECO:0000313" key="15">
    <source>
        <dbReference type="Proteomes" id="UP000256253"/>
    </source>
</evidence>
<dbReference type="GO" id="GO:0004729">
    <property type="term" value="F:oxygen-dependent protoporphyrinogen oxidase activity"/>
    <property type="evidence" value="ECO:0007669"/>
    <property type="project" value="UniProtKB-UniRule"/>
</dbReference>
<dbReference type="RefSeq" id="WP_245950205.1">
    <property type="nucleotide sequence ID" value="NZ_QTUA01000001.1"/>
</dbReference>
<dbReference type="NCBIfam" id="TIGR00562">
    <property type="entry name" value="proto_IX_ox"/>
    <property type="match status" value="1"/>
</dbReference>
<evidence type="ECO:0000256" key="7">
    <source>
        <dbReference type="ARBA" id="ARBA00019046"/>
    </source>
</evidence>
<gene>
    <name evidence="14" type="ORF">DFJ65_2422</name>
</gene>
<dbReference type="Gene3D" id="3.90.660.20">
    <property type="entry name" value="Protoporphyrinogen oxidase, mitochondrial, domain 2"/>
    <property type="match status" value="1"/>
</dbReference>
<dbReference type="GO" id="GO:0005737">
    <property type="term" value="C:cytoplasm"/>
    <property type="evidence" value="ECO:0007669"/>
    <property type="project" value="UniProtKB-SubCell"/>
</dbReference>
<comment type="cofactor">
    <cofactor evidence="2 12">
        <name>FAD</name>
        <dbReference type="ChEBI" id="CHEBI:57692"/>
    </cofactor>
</comment>
<protein>
    <recommendedName>
        <fullName evidence="7 12">Coproporphyrinogen III oxidase</fullName>
        <ecNumber evidence="6 12">1.3.3.15</ecNumber>
    </recommendedName>
</protein>
<dbReference type="Proteomes" id="UP000256253">
    <property type="component" value="Unassembled WGS sequence"/>
</dbReference>
<dbReference type="AlphaFoldDB" id="A0A3D9UXQ5"/>
<dbReference type="UniPathway" id="UPA00252"/>
<evidence type="ECO:0000256" key="10">
    <source>
        <dbReference type="ARBA" id="ARBA00023002"/>
    </source>
</evidence>
<sequence>MVDVAVVGGGIAGLSAAWESVGSGASVTVFESTDRVGGKLRTETVAGTAVDVGAESMLGRRPEVQQLLAELRLEPTPPAQVGASIWSRGSLRAMPKGTLMGVPSDAAALAGLLEADEMARATDEQPIEIDSDTGDISVGDAVEQAFGAAVVDRLVEPLLGGVYAGDARYLSLQACVPALYDAVRQGNSLRETAAAASRQPATSAPDQPPVFAGLPGGIGSLPVHLADALRAGGVGVRTDTLVTGVDRREEPDGDTWRLVLGDGTTFDADAVVFATPAPATAKLLATIAPAACDELRAIEYASMAVVTYAFPAAVRDQLGEQSGLLVPPVDDRRIKASTFSSIKWPWLAQARPDLVFVRVSAGRFRETEALRRPDAVLAADGLAELRTALGELPAPVAAHVRRWGGGLPQYAIGHVDLVARLRRELASLPAVSVAGAAYDGVGIPACIGSGRAAARTVLDQLKISTPTEGR</sequence>
<evidence type="ECO:0000256" key="8">
    <source>
        <dbReference type="ARBA" id="ARBA00022630"/>
    </source>
</evidence>
<dbReference type="SUPFAM" id="SSF54373">
    <property type="entry name" value="FAD-linked reductases, C-terminal domain"/>
    <property type="match status" value="1"/>
</dbReference>
<comment type="caution">
    <text evidence="14">The sequence shown here is derived from an EMBL/GenBank/DDBJ whole genome shotgun (WGS) entry which is preliminary data.</text>
</comment>
<keyword evidence="11 12" id="KW-0350">Heme biosynthesis</keyword>
<comment type="function">
    <text evidence="3 12">Involved in coproporphyrin-dependent heme b biosynthesis. Catalyzes the oxidation of coproporphyrinogen III to coproporphyrin III.</text>
</comment>
<dbReference type="EMBL" id="QTUA01000001">
    <property type="protein sequence ID" value="REF31355.1"/>
    <property type="molecule type" value="Genomic_DNA"/>
</dbReference>
<comment type="pathway">
    <text evidence="4 12">Porphyrin-containing compound metabolism; protoheme biosynthesis.</text>
</comment>
<evidence type="ECO:0000256" key="1">
    <source>
        <dbReference type="ARBA" id="ARBA00001755"/>
    </source>
</evidence>
<evidence type="ECO:0000256" key="2">
    <source>
        <dbReference type="ARBA" id="ARBA00001974"/>
    </source>
</evidence>
<dbReference type="InterPro" id="IPR004572">
    <property type="entry name" value="Protoporphyrinogen_oxidase"/>
</dbReference>
<proteinExistence type="inferred from homology"/>
<evidence type="ECO:0000256" key="11">
    <source>
        <dbReference type="ARBA" id="ARBA00023133"/>
    </source>
</evidence>
<comment type="catalytic activity">
    <reaction evidence="1">
        <text>coproporphyrinogen III + 3 O2 = coproporphyrin III + 3 H2O2</text>
        <dbReference type="Rhea" id="RHEA:43436"/>
        <dbReference type="ChEBI" id="CHEBI:15379"/>
        <dbReference type="ChEBI" id="CHEBI:16240"/>
        <dbReference type="ChEBI" id="CHEBI:57309"/>
        <dbReference type="ChEBI" id="CHEBI:131725"/>
        <dbReference type="EC" id="1.3.3.15"/>
    </reaction>
    <physiologicalReaction direction="left-to-right" evidence="1">
        <dbReference type="Rhea" id="RHEA:43437"/>
    </physiologicalReaction>
</comment>
<comment type="subcellular location">
    <subcellularLocation>
        <location evidence="12">Cytoplasm</location>
    </subcellularLocation>
</comment>
<keyword evidence="9 12" id="KW-0274">FAD</keyword>
<evidence type="ECO:0000259" key="13">
    <source>
        <dbReference type="Pfam" id="PF01593"/>
    </source>
</evidence>
<dbReference type="Gene3D" id="1.10.3110.10">
    <property type="entry name" value="protoporphyrinogen ix oxidase, domain 3"/>
    <property type="match status" value="1"/>
</dbReference>
<keyword evidence="8 12" id="KW-0285">Flavoprotein</keyword>
<dbReference type="InterPro" id="IPR002937">
    <property type="entry name" value="Amino_oxidase"/>
</dbReference>
<name>A0A3D9UXQ5_9MICO</name>
<keyword evidence="12" id="KW-0963">Cytoplasm</keyword>
<evidence type="ECO:0000256" key="12">
    <source>
        <dbReference type="RuleBase" id="RU364052"/>
    </source>
</evidence>
<evidence type="ECO:0000256" key="9">
    <source>
        <dbReference type="ARBA" id="ARBA00022827"/>
    </source>
</evidence>
<reference evidence="14 15" key="1">
    <citation type="submission" date="2018-08" db="EMBL/GenBank/DDBJ databases">
        <title>Sequencing the genomes of 1000 actinobacteria strains.</title>
        <authorList>
            <person name="Klenk H.-P."/>
        </authorList>
    </citation>
    <scope>NUCLEOTIDE SEQUENCE [LARGE SCALE GENOMIC DNA]</scope>
    <source>
        <strain evidence="14 15">DSM 22967</strain>
    </source>
</reference>
<dbReference type="InterPro" id="IPR050464">
    <property type="entry name" value="Zeta_carotene_desat/Oxidored"/>
</dbReference>
<comment type="similarity">
    <text evidence="5 12">Belongs to the protoporphyrinogen/coproporphyrinogen oxidase family. Coproporphyrinogen III oxidase subfamily.</text>
</comment>
<keyword evidence="10 12" id="KW-0560">Oxidoreductase</keyword>
<evidence type="ECO:0000256" key="5">
    <source>
        <dbReference type="ARBA" id="ARBA00008310"/>
    </source>
</evidence>
<evidence type="ECO:0000313" key="14">
    <source>
        <dbReference type="EMBL" id="REF31355.1"/>
    </source>
</evidence>
<dbReference type="PANTHER" id="PTHR42923">
    <property type="entry name" value="PROTOPORPHYRINOGEN OXIDASE"/>
    <property type="match status" value="1"/>
</dbReference>
<evidence type="ECO:0000256" key="3">
    <source>
        <dbReference type="ARBA" id="ARBA00002185"/>
    </source>
</evidence>
<dbReference type="GO" id="GO:0006783">
    <property type="term" value="P:heme biosynthetic process"/>
    <property type="evidence" value="ECO:0007669"/>
    <property type="project" value="UniProtKB-UniRule"/>
</dbReference>
<keyword evidence="15" id="KW-1185">Reference proteome</keyword>
<dbReference type="SUPFAM" id="SSF51905">
    <property type="entry name" value="FAD/NAD(P)-binding domain"/>
    <property type="match status" value="1"/>
</dbReference>
<dbReference type="PANTHER" id="PTHR42923:SF3">
    <property type="entry name" value="PROTOPORPHYRINOGEN OXIDASE"/>
    <property type="match status" value="1"/>
</dbReference>
<accession>A0A3D9UXQ5</accession>
<feature type="domain" description="Amine oxidase" evidence="13">
    <location>
        <begin position="11"/>
        <end position="458"/>
    </location>
</feature>
<dbReference type="EC" id="1.3.3.15" evidence="6 12"/>
<dbReference type="Pfam" id="PF01593">
    <property type="entry name" value="Amino_oxidase"/>
    <property type="match status" value="1"/>
</dbReference>
<evidence type="ECO:0000256" key="4">
    <source>
        <dbReference type="ARBA" id="ARBA00004744"/>
    </source>
</evidence>
<organism evidence="14 15">
    <name type="scientific">Calidifontibacter indicus</name>
    <dbReference type="NCBI Taxonomy" id="419650"/>
    <lineage>
        <taxon>Bacteria</taxon>
        <taxon>Bacillati</taxon>
        <taxon>Actinomycetota</taxon>
        <taxon>Actinomycetes</taxon>
        <taxon>Micrococcales</taxon>
        <taxon>Dermacoccaceae</taxon>
        <taxon>Calidifontibacter</taxon>
    </lineage>
</organism>
<dbReference type="InterPro" id="IPR036188">
    <property type="entry name" value="FAD/NAD-bd_sf"/>
</dbReference>